<accession>A0A9P6G5Y7</accession>
<evidence type="ECO:0000313" key="1">
    <source>
        <dbReference type="EMBL" id="KAF9728359.1"/>
    </source>
</evidence>
<dbReference type="EMBL" id="WJXW01000021">
    <property type="protein sequence ID" value="KAF9728359.1"/>
    <property type="molecule type" value="Genomic_DNA"/>
</dbReference>
<gene>
    <name evidence="1" type="ORF">PMIN01_13640</name>
</gene>
<dbReference type="AlphaFoldDB" id="A0A9P6G5Y7"/>
<evidence type="ECO:0000313" key="2">
    <source>
        <dbReference type="Proteomes" id="UP000756921"/>
    </source>
</evidence>
<protein>
    <submittedName>
        <fullName evidence="1">Uncharacterized protein</fullName>
    </submittedName>
</protein>
<keyword evidence="2" id="KW-1185">Reference proteome</keyword>
<sequence>MTRTSRSWFTAGNNRQGVFVQAGYCGNVAASSYECFTCRRSVLFPSAEKGLAKCGRSCCISDFTHDTYRISATANDFDRLTNSSTGF</sequence>
<name>A0A9P6G5Y7_9PLEO</name>
<dbReference type="OrthoDB" id="10562178at2759"/>
<organism evidence="1 2">
    <name type="scientific">Paraphaeosphaeria minitans</name>
    <dbReference type="NCBI Taxonomy" id="565426"/>
    <lineage>
        <taxon>Eukaryota</taxon>
        <taxon>Fungi</taxon>
        <taxon>Dikarya</taxon>
        <taxon>Ascomycota</taxon>
        <taxon>Pezizomycotina</taxon>
        <taxon>Dothideomycetes</taxon>
        <taxon>Pleosporomycetidae</taxon>
        <taxon>Pleosporales</taxon>
        <taxon>Massarineae</taxon>
        <taxon>Didymosphaeriaceae</taxon>
        <taxon>Paraphaeosphaeria</taxon>
    </lineage>
</organism>
<dbReference type="Proteomes" id="UP000756921">
    <property type="component" value="Unassembled WGS sequence"/>
</dbReference>
<proteinExistence type="predicted"/>
<comment type="caution">
    <text evidence="1">The sequence shown here is derived from an EMBL/GenBank/DDBJ whole genome shotgun (WGS) entry which is preliminary data.</text>
</comment>
<reference evidence="1" key="1">
    <citation type="journal article" date="2020" name="Mol. Plant Microbe Interact.">
        <title>Genome Sequence of the Biocontrol Agent Coniothyrium minitans strain Conio (IMI 134523).</title>
        <authorList>
            <person name="Patel D."/>
            <person name="Shittu T.A."/>
            <person name="Baroncelli R."/>
            <person name="Muthumeenakshi S."/>
            <person name="Osborne T.H."/>
            <person name="Janganan T.K."/>
            <person name="Sreenivasaprasad S."/>
        </authorList>
    </citation>
    <scope>NUCLEOTIDE SEQUENCE</scope>
    <source>
        <strain evidence="1">Conio</strain>
    </source>
</reference>